<dbReference type="EMBL" id="JAHLPM010000002">
    <property type="protein sequence ID" value="MBU5436858.1"/>
    <property type="molecule type" value="Genomic_DNA"/>
</dbReference>
<reference evidence="9 10" key="1">
    <citation type="submission" date="2021-06" db="EMBL/GenBank/DDBJ databases">
        <authorList>
            <person name="Sun Q."/>
            <person name="Li D."/>
        </authorList>
    </citation>
    <scope>NUCLEOTIDE SEQUENCE [LARGE SCALE GENOMIC DNA]</scope>
    <source>
        <strain evidence="9 10">MSJ-40</strain>
    </source>
</reference>
<dbReference type="InterPro" id="IPR025944">
    <property type="entry name" value="Sigma_54_int_dom_CS"/>
</dbReference>
<dbReference type="InterPro" id="IPR058031">
    <property type="entry name" value="AAA_lid_NorR"/>
</dbReference>
<dbReference type="InterPro" id="IPR003593">
    <property type="entry name" value="AAA+_ATPase"/>
</dbReference>
<dbReference type="InterPro" id="IPR025943">
    <property type="entry name" value="Sigma_54_int_dom_ATP-bd_2"/>
</dbReference>
<dbReference type="Pfam" id="PF00072">
    <property type="entry name" value="Response_reg"/>
    <property type="match status" value="1"/>
</dbReference>
<dbReference type="Proteomes" id="UP000749471">
    <property type="component" value="Unassembled WGS sequence"/>
</dbReference>
<evidence type="ECO:0000256" key="2">
    <source>
        <dbReference type="ARBA" id="ARBA00022840"/>
    </source>
</evidence>
<evidence type="ECO:0000259" key="8">
    <source>
        <dbReference type="PROSITE" id="PS50110"/>
    </source>
</evidence>
<dbReference type="PANTHER" id="PTHR32071:SF113">
    <property type="entry name" value="ALGINATE BIOSYNTHESIS TRANSCRIPTIONAL REGULATORY PROTEIN ALGB"/>
    <property type="match status" value="1"/>
</dbReference>
<evidence type="ECO:0000313" key="10">
    <source>
        <dbReference type="Proteomes" id="UP000749471"/>
    </source>
</evidence>
<dbReference type="PANTHER" id="PTHR32071">
    <property type="entry name" value="TRANSCRIPTIONAL REGULATORY PROTEIN"/>
    <property type="match status" value="1"/>
</dbReference>
<feature type="domain" description="Sigma-54 factor interaction" evidence="7">
    <location>
        <begin position="136"/>
        <end position="367"/>
    </location>
</feature>
<dbReference type="SMART" id="SM00382">
    <property type="entry name" value="AAA"/>
    <property type="match status" value="1"/>
</dbReference>
<keyword evidence="10" id="KW-1185">Reference proteome</keyword>
<dbReference type="PROSITE" id="PS50110">
    <property type="entry name" value="RESPONSE_REGULATORY"/>
    <property type="match status" value="1"/>
</dbReference>
<evidence type="ECO:0000256" key="6">
    <source>
        <dbReference type="PROSITE-ProRule" id="PRU00169"/>
    </source>
</evidence>
<dbReference type="CDD" id="cd00009">
    <property type="entry name" value="AAA"/>
    <property type="match status" value="1"/>
</dbReference>
<dbReference type="Pfam" id="PF02954">
    <property type="entry name" value="HTH_8"/>
    <property type="match status" value="1"/>
</dbReference>
<feature type="domain" description="Response regulatory" evidence="8">
    <location>
        <begin position="2"/>
        <end position="116"/>
    </location>
</feature>
<dbReference type="PROSITE" id="PS00688">
    <property type="entry name" value="SIGMA54_INTERACT_3"/>
    <property type="match status" value="1"/>
</dbReference>
<name>A0ABS6E1T6_9FIRM</name>
<sequence length="439" mass="50104">MKILVIDDERSIRLSLEIGLKKLGLEVCSAESGEEGLELLEKENPDLAIVDIKLPGIDGIEVLKIIKKLRPSCIVIMITYMIDVKLAVEAMKIGAYDYFTKPFSLTDINDSIQKTLEYIEVKRKLDSFNKNHEAALIGNSHSIQKIRETIVEIGNLKYDTSILIQAESGTGKEVVARLIHKVKNNSKDSFMAINCAAIPKNLQESELFGYEKGAFSDAKTDKVGLIEKANGGILFLDEIGDMDIGLQAKMLRVLQEKKFRRIGGIDEISFKATIIAATNKNLLEEIKLGNFRQDLYYRLNIIPIHIPPLRERKEDILLLANSFVNEYNEKLNKNVVSINSSAMNILKEYSWPGNVRELKNLFERLMIFKKGDQITEEDLPDEIRMEDSYEEKNYTLENIEEAAIKKSLEKNNWNITKTANELEISRQTLRKKIEKYEIK</sequence>
<feature type="modified residue" description="4-aspartylphosphate" evidence="6">
    <location>
        <position position="51"/>
    </location>
</feature>
<dbReference type="PROSITE" id="PS00676">
    <property type="entry name" value="SIGMA54_INTERACT_2"/>
    <property type="match status" value="1"/>
</dbReference>
<keyword evidence="3" id="KW-0805">Transcription regulation</keyword>
<comment type="caution">
    <text evidence="9">The sequence shown here is derived from an EMBL/GenBank/DDBJ whole genome shotgun (WGS) entry which is preliminary data.</text>
</comment>
<dbReference type="PROSITE" id="PS50045">
    <property type="entry name" value="SIGMA54_INTERACT_4"/>
    <property type="match status" value="1"/>
</dbReference>
<evidence type="ECO:0000256" key="4">
    <source>
        <dbReference type="ARBA" id="ARBA00023125"/>
    </source>
</evidence>
<dbReference type="SMART" id="SM00448">
    <property type="entry name" value="REC"/>
    <property type="match status" value="1"/>
</dbReference>
<gene>
    <name evidence="9" type="ORF">KQI42_02490</name>
</gene>
<dbReference type="Pfam" id="PF25601">
    <property type="entry name" value="AAA_lid_14"/>
    <property type="match status" value="1"/>
</dbReference>
<evidence type="ECO:0000256" key="1">
    <source>
        <dbReference type="ARBA" id="ARBA00022741"/>
    </source>
</evidence>
<organism evidence="9 10">
    <name type="scientific">Tissierella simiarum</name>
    <dbReference type="NCBI Taxonomy" id="2841534"/>
    <lineage>
        <taxon>Bacteria</taxon>
        <taxon>Bacillati</taxon>
        <taxon>Bacillota</taxon>
        <taxon>Tissierellia</taxon>
        <taxon>Tissierellales</taxon>
        <taxon>Tissierellaceae</taxon>
        <taxon>Tissierella</taxon>
    </lineage>
</organism>
<keyword evidence="5" id="KW-0804">Transcription</keyword>
<evidence type="ECO:0000313" key="9">
    <source>
        <dbReference type="EMBL" id="MBU5436858.1"/>
    </source>
</evidence>
<keyword evidence="6" id="KW-0597">Phosphoprotein</keyword>
<dbReference type="InterPro" id="IPR001789">
    <property type="entry name" value="Sig_transdc_resp-reg_receiver"/>
</dbReference>
<accession>A0ABS6E1T6</accession>
<keyword evidence="1" id="KW-0547">Nucleotide-binding</keyword>
<keyword evidence="2" id="KW-0067">ATP-binding</keyword>
<dbReference type="RefSeq" id="WP_216516413.1">
    <property type="nucleotide sequence ID" value="NZ_JAHLPM010000002.1"/>
</dbReference>
<evidence type="ECO:0000256" key="5">
    <source>
        <dbReference type="ARBA" id="ARBA00023163"/>
    </source>
</evidence>
<keyword evidence="4" id="KW-0238">DNA-binding</keyword>
<evidence type="ECO:0000256" key="3">
    <source>
        <dbReference type="ARBA" id="ARBA00023015"/>
    </source>
</evidence>
<dbReference type="Pfam" id="PF00158">
    <property type="entry name" value="Sigma54_activat"/>
    <property type="match status" value="1"/>
</dbReference>
<dbReference type="InterPro" id="IPR002197">
    <property type="entry name" value="HTH_Fis"/>
</dbReference>
<proteinExistence type="predicted"/>
<evidence type="ECO:0000259" key="7">
    <source>
        <dbReference type="PROSITE" id="PS50045"/>
    </source>
</evidence>
<dbReference type="InterPro" id="IPR002078">
    <property type="entry name" value="Sigma_54_int"/>
</dbReference>
<protein>
    <submittedName>
        <fullName evidence="9">Sigma-54 dependent transcriptional regulator</fullName>
    </submittedName>
</protein>